<evidence type="ECO:0000313" key="1">
    <source>
        <dbReference type="EMBL" id="TWF84500.1"/>
    </source>
</evidence>
<dbReference type="EMBL" id="VIWV01000001">
    <property type="protein sequence ID" value="TWF84500.1"/>
    <property type="molecule type" value="Genomic_DNA"/>
</dbReference>
<name>A0A561TBK4_9ACTN</name>
<keyword evidence="2" id="KW-1185">Reference proteome</keyword>
<proteinExistence type="predicted"/>
<gene>
    <name evidence="1" type="ORF">FHX78_111434</name>
</gene>
<accession>A0A561TBK4</accession>
<evidence type="ECO:0000313" key="2">
    <source>
        <dbReference type="Proteomes" id="UP000316603"/>
    </source>
</evidence>
<comment type="caution">
    <text evidence="1">The sequence shown here is derived from an EMBL/GenBank/DDBJ whole genome shotgun (WGS) entry which is preliminary data.</text>
</comment>
<reference evidence="1 2" key="1">
    <citation type="submission" date="2019-06" db="EMBL/GenBank/DDBJ databases">
        <title>Sequencing the genomes of 1000 actinobacteria strains.</title>
        <authorList>
            <person name="Klenk H.-P."/>
        </authorList>
    </citation>
    <scope>NUCLEOTIDE SEQUENCE [LARGE SCALE GENOMIC DNA]</scope>
    <source>
        <strain evidence="1 2">DSM 41695</strain>
    </source>
</reference>
<organism evidence="1 2">
    <name type="scientific">Streptomyces capillispiralis</name>
    <dbReference type="NCBI Taxonomy" id="68182"/>
    <lineage>
        <taxon>Bacteria</taxon>
        <taxon>Bacillati</taxon>
        <taxon>Actinomycetota</taxon>
        <taxon>Actinomycetes</taxon>
        <taxon>Kitasatosporales</taxon>
        <taxon>Streptomycetaceae</taxon>
        <taxon>Streptomyces</taxon>
    </lineage>
</organism>
<sequence>MDPLVLAAGTALVGAMATDAWQQARTSAVELWRRVHPERVPAIEAELAEVREEVLTAREADDADAETGLAQDWQRKLQRLVRDHPELARELRRVLDQELAPLLPRPGGPAAPGTVTMTATAGDNSTVIQGRDITLR</sequence>
<dbReference type="Proteomes" id="UP000316603">
    <property type="component" value="Unassembled WGS sequence"/>
</dbReference>
<dbReference type="AlphaFoldDB" id="A0A561TBK4"/>
<protein>
    <submittedName>
        <fullName evidence="1">Uncharacterized protein</fullName>
    </submittedName>
</protein>
<dbReference type="RefSeq" id="WP_229923958.1">
    <property type="nucleotide sequence ID" value="NZ_BNCE01000005.1"/>
</dbReference>